<dbReference type="InterPro" id="IPR038720">
    <property type="entry name" value="YprB_RNase_H-like_dom"/>
</dbReference>
<dbReference type="Proteomes" id="UP000002430">
    <property type="component" value="Chromosome"/>
</dbReference>
<gene>
    <name evidence="2" type="ordered locus">LI0919</name>
</gene>
<dbReference type="SUPFAM" id="SSF53098">
    <property type="entry name" value="Ribonuclease H-like"/>
    <property type="match status" value="1"/>
</dbReference>
<sequence length="196" mass="22569">MEQVQTISSSNSTFSNKTIPNHYLVLDIESRYSAEEVGGWQFAEKMEISIAVTYDSTTDTFTSYTQETIFPLFQRLKKADLIIGFNHTTFDYAVLQPFAPYNLQNLPSLDLLKEIKKSLSHRISLDNLAQATLNIKKTANGLQALQWWKEGNLENIIEYCKNDVSITNKLFLFGHSNQYVQFINNDNQCIRIPVDW</sequence>
<reference evidence="2 3" key="1">
    <citation type="submission" date="2005-11" db="EMBL/GenBank/DDBJ databases">
        <title>The complete genome sequence of Lawsonia intracellularis: the causative agent of proliferative enteropathy.</title>
        <authorList>
            <person name="Kaur K."/>
            <person name="Zhang Q."/>
            <person name="Beckler D."/>
            <person name="Munir S."/>
            <person name="Li L."/>
            <person name="Kinsley K."/>
            <person name="Herron L."/>
            <person name="Peterson A."/>
            <person name="May B."/>
            <person name="Singh S."/>
            <person name="Gebhart C."/>
            <person name="Kapur V."/>
        </authorList>
    </citation>
    <scope>NUCLEOTIDE SEQUENCE [LARGE SCALE GENOMIC DNA]</scope>
    <source>
        <strain evidence="2 3">PHE/MN1-00</strain>
    </source>
</reference>
<dbReference type="eggNOG" id="COG0417">
    <property type="taxonomic scope" value="Bacteria"/>
</dbReference>
<dbReference type="AlphaFoldDB" id="Q1MPV4"/>
<dbReference type="RefSeq" id="WP_011527002.1">
    <property type="nucleotide sequence ID" value="NC_008011.1"/>
</dbReference>
<keyword evidence="2" id="KW-0347">Helicase</keyword>
<name>Q1MPV4_LAWIP</name>
<dbReference type="InterPro" id="IPR012337">
    <property type="entry name" value="RNaseH-like_sf"/>
</dbReference>
<feature type="domain" description="YprB ribonuclease H-like" evidence="1">
    <location>
        <begin position="54"/>
        <end position="170"/>
    </location>
</feature>
<dbReference type="KEGG" id="lip:LI0919"/>
<dbReference type="InterPro" id="IPR036397">
    <property type="entry name" value="RNaseH_sf"/>
</dbReference>
<dbReference type="Pfam" id="PF13482">
    <property type="entry name" value="RNase_H_2"/>
    <property type="match status" value="1"/>
</dbReference>
<dbReference type="STRING" id="363253.LI0919"/>
<dbReference type="EMBL" id="AM180252">
    <property type="protein sequence ID" value="CAJ54973.1"/>
    <property type="molecule type" value="Genomic_DNA"/>
</dbReference>
<evidence type="ECO:0000313" key="2">
    <source>
        <dbReference type="EMBL" id="CAJ54973.1"/>
    </source>
</evidence>
<dbReference type="Gene3D" id="3.30.420.10">
    <property type="entry name" value="Ribonuclease H-like superfamily/Ribonuclease H"/>
    <property type="match status" value="1"/>
</dbReference>
<dbReference type="OrthoDB" id="9815222at2"/>
<protein>
    <submittedName>
        <fullName evidence="2">Distinct helicase family with a unique C-terminal domain including a metal-binding cysteine cluster</fullName>
    </submittedName>
</protein>
<dbReference type="GO" id="GO:0003676">
    <property type="term" value="F:nucleic acid binding"/>
    <property type="evidence" value="ECO:0007669"/>
    <property type="project" value="InterPro"/>
</dbReference>
<evidence type="ECO:0000313" key="3">
    <source>
        <dbReference type="Proteomes" id="UP000002430"/>
    </source>
</evidence>
<keyword evidence="3" id="KW-1185">Reference proteome</keyword>
<keyword evidence="2" id="KW-0378">Hydrolase</keyword>
<organism evidence="2 3">
    <name type="scientific">Lawsonia intracellularis (strain PHE/MN1-00)</name>
    <dbReference type="NCBI Taxonomy" id="363253"/>
    <lineage>
        <taxon>Bacteria</taxon>
        <taxon>Pseudomonadati</taxon>
        <taxon>Thermodesulfobacteriota</taxon>
        <taxon>Desulfovibrionia</taxon>
        <taxon>Desulfovibrionales</taxon>
        <taxon>Desulfovibrionaceae</taxon>
        <taxon>Lawsonia</taxon>
    </lineage>
</organism>
<keyword evidence="2" id="KW-0067">ATP-binding</keyword>
<proteinExistence type="predicted"/>
<evidence type="ECO:0000259" key="1">
    <source>
        <dbReference type="Pfam" id="PF13482"/>
    </source>
</evidence>
<accession>Q1MPV4</accession>
<keyword evidence="2" id="KW-0547">Nucleotide-binding</keyword>
<dbReference type="GO" id="GO:0004386">
    <property type="term" value="F:helicase activity"/>
    <property type="evidence" value="ECO:0007669"/>
    <property type="project" value="UniProtKB-KW"/>
</dbReference>
<dbReference type="HOGENOM" id="CLU_1388707_0_0_7"/>